<accession>D5X9T1</accession>
<organism evidence="1 2">
    <name type="scientific">Thermincola potens (strain JR)</name>
    <dbReference type="NCBI Taxonomy" id="635013"/>
    <lineage>
        <taxon>Bacteria</taxon>
        <taxon>Bacillati</taxon>
        <taxon>Bacillota</taxon>
        <taxon>Clostridia</taxon>
        <taxon>Eubacteriales</taxon>
        <taxon>Thermincolaceae</taxon>
        <taxon>Thermincola</taxon>
    </lineage>
</organism>
<dbReference type="Proteomes" id="UP000002377">
    <property type="component" value="Chromosome"/>
</dbReference>
<sequence>MLGYYNNYLRGNNYGGLVYVFCGRGIKPGRQRIHGYFYDPAQKKWQHGEFLYPYAVIDRCYRQRKFLMCSLQPPAEKGLTFFNRVFPEWNSEADPFPFVHGL</sequence>
<proteinExistence type="predicted"/>
<gene>
    <name evidence="1" type="ordered locus">TherJR_0265</name>
</gene>
<evidence type="ECO:0000313" key="1">
    <source>
        <dbReference type="EMBL" id="ADG81152.1"/>
    </source>
</evidence>
<keyword evidence="2" id="KW-1185">Reference proteome</keyword>
<protein>
    <submittedName>
        <fullName evidence="1">Uncharacterized protein</fullName>
    </submittedName>
</protein>
<dbReference type="HOGENOM" id="CLU_2276142_0_0_9"/>
<evidence type="ECO:0000313" key="2">
    <source>
        <dbReference type="Proteomes" id="UP000002377"/>
    </source>
</evidence>
<dbReference type="AlphaFoldDB" id="D5X9T1"/>
<dbReference type="EMBL" id="CP002028">
    <property type="protein sequence ID" value="ADG81152.1"/>
    <property type="molecule type" value="Genomic_DNA"/>
</dbReference>
<dbReference type="KEGG" id="tjr:TherJR_0265"/>
<name>D5X9T1_THEPJ</name>
<reference evidence="1 2" key="1">
    <citation type="submission" date="2010-05" db="EMBL/GenBank/DDBJ databases">
        <title>Complete sequence of Thermincola sp. JR.</title>
        <authorList>
            <consortium name="US DOE Joint Genome Institute"/>
            <person name="Lucas S."/>
            <person name="Copeland A."/>
            <person name="Lapidus A."/>
            <person name="Cheng J.-F."/>
            <person name="Bruce D."/>
            <person name="Goodwin L."/>
            <person name="Pitluck S."/>
            <person name="Chertkov O."/>
            <person name="Detter J.C."/>
            <person name="Han C."/>
            <person name="Tapia R."/>
            <person name="Land M."/>
            <person name="Hauser L."/>
            <person name="Kyrpides N."/>
            <person name="Mikhailova N."/>
            <person name="Hazen T.C."/>
            <person name="Woyke T."/>
        </authorList>
    </citation>
    <scope>NUCLEOTIDE SEQUENCE [LARGE SCALE GENOMIC DNA]</scope>
    <source>
        <strain evidence="1 2">JR</strain>
    </source>
</reference>